<gene>
    <name evidence="1" type="ORF">JTE90_003711</name>
</gene>
<name>A0AAV6VCZ6_9ARAC</name>
<dbReference type="Proteomes" id="UP000827092">
    <property type="component" value="Unassembled WGS sequence"/>
</dbReference>
<sequence length="81" mass="9173">MCPPTPMSYDYAFRHHMIIPTYNLSSACSESKKRPFRKTGFGGRLFWGVNGPTRAHISSQCSFSNGTIHRNLIQKTRIANP</sequence>
<organism evidence="1 2">
    <name type="scientific">Oedothorax gibbosus</name>
    <dbReference type="NCBI Taxonomy" id="931172"/>
    <lineage>
        <taxon>Eukaryota</taxon>
        <taxon>Metazoa</taxon>
        <taxon>Ecdysozoa</taxon>
        <taxon>Arthropoda</taxon>
        <taxon>Chelicerata</taxon>
        <taxon>Arachnida</taxon>
        <taxon>Araneae</taxon>
        <taxon>Araneomorphae</taxon>
        <taxon>Entelegynae</taxon>
        <taxon>Araneoidea</taxon>
        <taxon>Linyphiidae</taxon>
        <taxon>Erigoninae</taxon>
        <taxon>Oedothorax</taxon>
    </lineage>
</organism>
<evidence type="ECO:0000313" key="2">
    <source>
        <dbReference type="Proteomes" id="UP000827092"/>
    </source>
</evidence>
<keyword evidence="2" id="KW-1185">Reference proteome</keyword>
<dbReference type="AlphaFoldDB" id="A0AAV6VCZ6"/>
<comment type="caution">
    <text evidence="1">The sequence shown here is derived from an EMBL/GenBank/DDBJ whole genome shotgun (WGS) entry which is preliminary data.</text>
</comment>
<proteinExistence type="predicted"/>
<accession>A0AAV6VCZ6</accession>
<evidence type="ECO:0000313" key="1">
    <source>
        <dbReference type="EMBL" id="KAG8193496.1"/>
    </source>
</evidence>
<dbReference type="EMBL" id="JAFNEN010000119">
    <property type="protein sequence ID" value="KAG8193496.1"/>
    <property type="molecule type" value="Genomic_DNA"/>
</dbReference>
<protein>
    <submittedName>
        <fullName evidence="1">Uncharacterized protein</fullName>
    </submittedName>
</protein>
<reference evidence="1 2" key="1">
    <citation type="journal article" date="2022" name="Nat. Ecol. Evol.">
        <title>A masculinizing supergene underlies an exaggerated male reproductive morph in a spider.</title>
        <authorList>
            <person name="Hendrickx F."/>
            <person name="De Corte Z."/>
            <person name="Sonet G."/>
            <person name="Van Belleghem S.M."/>
            <person name="Kostlbacher S."/>
            <person name="Vangestel C."/>
        </authorList>
    </citation>
    <scope>NUCLEOTIDE SEQUENCE [LARGE SCALE GENOMIC DNA]</scope>
    <source>
        <strain evidence="1">W744_W776</strain>
    </source>
</reference>